<feature type="compositionally biased region" description="Acidic residues" evidence="5">
    <location>
        <begin position="1172"/>
        <end position="1184"/>
    </location>
</feature>
<feature type="compositionally biased region" description="Low complexity" evidence="5">
    <location>
        <begin position="192"/>
        <end position="204"/>
    </location>
</feature>
<gene>
    <name evidence="7" type="ORF">D9611_013631</name>
</gene>
<feature type="compositionally biased region" description="Acidic residues" evidence="5">
    <location>
        <begin position="145"/>
        <end position="159"/>
    </location>
</feature>
<feature type="compositionally biased region" description="Basic and acidic residues" evidence="5">
    <location>
        <begin position="128"/>
        <end position="137"/>
    </location>
</feature>
<feature type="region of interest" description="Disordered" evidence="5">
    <location>
        <begin position="1008"/>
        <end position="1037"/>
    </location>
</feature>
<feature type="domain" description="Zinc-finger" evidence="6">
    <location>
        <begin position="938"/>
        <end position="1003"/>
    </location>
</feature>
<dbReference type="Pfam" id="PF10497">
    <property type="entry name" value="zf-4CXXC_R1"/>
    <property type="match status" value="1"/>
</dbReference>
<name>A0A8H5ASI3_9AGAR</name>
<feature type="region of interest" description="Disordered" evidence="5">
    <location>
        <begin position="1156"/>
        <end position="1232"/>
    </location>
</feature>
<evidence type="ECO:0000256" key="5">
    <source>
        <dbReference type="SAM" id="MobiDB-lite"/>
    </source>
</evidence>
<protein>
    <recommendedName>
        <fullName evidence="6">Zinc-finger domain-containing protein</fullName>
    </recommendedName>
</protein>
<dbReference type="OrthoDB" id="298344at2759"/>
<feature type="compositionally biased region" description="Polar residues" evidence="5">
    <location>
        <begin position="549"/>
        <end position="563"/>
    </location>
</feature>
<evidence type="ECO:0000256" key="2">
    <source>
        <dbReference type="ARBA" id="ARBA00023015"/>
    </source>
</evidence>
<feature type="region of interest" description="Disordered" evidence="5">
    <location>
        <begin position="107"/>
        <end position="207"/>
    </location>
</feature>
<feature type="compositionally biased region" description="Low complexity" evidence="5">
    <location>
        <begin position="787"/>
        <end position="803"/>
    </location>
</feature>
<accession>A0A8H5ASI3</accession>
<feature type="compositionally biased region" description="Basic residues" evidence="5">
    <location>
        <begin position="869"/>
        <end position="878"/>
    </location>
</feature>
<evidence type="ECO:0000256" key="4">
    <source>
        <dbReference type="ARBA" id="ARBA00023242"/>
    </source>
</evidence>
<keyword evidence="8" id="KW-1185">Reference proteome</keyword>
<feature type="region of interest" description="Disordered" evidence="5">
    <location>
        <begin position="782"/>
        <end position="879"/>
    </location>
</feature>
<proteinExistence type="predicted"/>
<evidence type="ECO:0000313" key="8">
    <source>
        <dbReference type="Proteomes" id="UP000541558"/>
    </source>
</evidence>
<organism evidence="7 8">
    <name type="scientific">Ephemerocybe angulata</name>
    <dbReference type="NCBI Taxonomy" id="980116"/>
    <lineage>
        <taxon>Eukaryota</taxon>
        <taxon>Fungi</taxon>
        <taxon>Dikarya</taxon>
        <taxon>Basidiomycota</taxon>
        <taxon>Agaricomycotina</taxon>
        <taxon>Agaricomycetes</taxon>
        <taxon>Agaricomycetidae</taxon>
        <taxon>Agaricales</taxon>
        <taxon>Agaricineae</taxon>
        <taxon>Psathyrellaceae</taxon>
        <taxon>Ephemerocybe</taxon>
    </lineage>
</organism>
<comment type="subcellular location">
    <subcellularLocation>
        <location evidence="1">Nucleus</location>
    </subcellularLocation>
</comment>
<dbReference type="Proteomes" id="UP000541558">
    <property type="component" value="Unassembled WGS sequence"/>
</dbReference>
<dbReference type="PANTHER" id="PTHR24216">
    <property type="entry name" value="PAXILLIN-RELATED"/>
    <property type="match status" value="1"/>
</dbReference>
<feature type="compositionally biased region" description="Low complexity" evidence="5">
    <location>
        <begin position="173"/>
        <end position="183"/>
    </location>
</feature>
<dbReference type="PANTHER" id="PTHR24216:SF65">
    <property type="entry name" value="PAXILLIN-LIKE PROTEIN 1"/>
    <property type="match status" value="1"/>
</dbReference>
<evidence type="ECO:0000256" key="3">
    <source>
        <dbReference type="ARBA" id="ARBA00023163"/>
    </source>
</evidence>
<dbReference type="EMBL" id="JAACJK010000231">
    <property type="protein sequence ID" value="KAF5309758.1"/>
    <property type="molecule type" value="Genomic_DNA"/>
</dbReference>
<reference evidence="7 8" key="1">
    <citation type="journal article" date="2020" name="ISME J.">
        <title>Uncovering the hidden diversity of litter-decomposition mechanisms in mushroom-forming fungi.</title>
        <authorList>
            <person name="Floudas D."/>
            <person name="Bentzer J."/>
            <person name="Ahren D."/>
            <person name="Johansson T."/>
            <person name="Persson P."/>
            <person name="Tunlid A."/>
        </authorList>
    </citation>
    <scope>NUCLEOTIDE SEQUENCE [LARGE SCALE GENOMIC DNA]</scope>
    <source>
        <strain evidence="7 8">CBS 175.51</strain>
    </source>
</reference>
<feature type="compositionally biased region" description="Acidic residues" evidence="5">
    <location>
        <begin position="1214"/>
        <end position="1224"/>
    </location>
</feature>
<feature type="region of interest" description="Disordered" evidence="5">
    <location>
        <begin position="283"/>
        <end position="397"/>
    </location>
</feature>
<keyword evidence="2" id="KW-0805">Transcription regulation</keyword>
<keyword evidence="4" id="KW-0539">Nucleus</keyword>
<evidence type="ECO:0000259" key="6">
    <source>
        <dbReference type="Pfam" id="PF10497"/>
    </source>
</evidence>
<feature type="region of interest" description="Disordered" evidence="5">
    <location>
        <begin position="490"/>
        <end position="531"/>
    </location>
</feature>
<comment type="caution">
    <text evidence="7">The sequence shown here is derived from an EMBL/GenBank/DDBJ whole genome shotgun (WGS) entry which is preliminary data.</text>
</comment>
<dbReference type="InterPro" id="IPR018866">
    <property type="entry name" value="Znf-4CXXC_R1"/>
</dbReference>
<feature type="compositionally biased region" description="Basic and acidic residues" evidence="5">
    <location>
        <begin position="287"/>
        <end position="298"/>
    </location>
</feature>
<sequence>MRDLATWLLPYSACFHFRSMHSYTLANWDGSYAEKEATNGTLGMTSSTLNAGPSSSLNVASNGAGLDVGRVQARKESVERGRDVPLNNLFDEDTPVTLASPAKKLYTSQLGGFPPEPIASSSRITPSRVDRPSEPRGEVVSVYSEDAEGEEEGDEDVEIIDLTRAETLPKHAPTPISIASSPPLHSSDNLFSSPLSGPSDSSMPRPRKKKRICFVGVPSLPKAKRKAYKSIASLGLQAQWEGQPVKMKRPPVLNALQREQAARSKPGVLVHDDLSLALNSAIQTNHDSSRAPKRKSQDDAAWEGPAVKKPRPVAQNRVEERAAPAIKKARPIVPSVMRQGDAGGSISAVKKPHPSIPLLPSRGTMPPPPPPLPKKSAPKKPRASQSSAPKPPPPPWTYDKASDSLCLLSTNFFFSDLELWMNARHLLPAPQDKIDERALALPSRPDWNRGQPWGKDIEEGEDVDAELTVGEWWLPEYEDDYEELEELGRKGDGEGLGVESEDSVGEGAVVQERFGTPEIPLPKSKPPSVRVKSPVKVQQPGAAAIVVPSPSQNAQSHMVTSPHDSPLPAAPSLKALGKRREEPPGPRSPSRMNVGNGFINMLRPKPTSPIHSTLHPNSGLPMNIYRHPQSSEVLLASINTSPVATSGLRHIPMENQAPFYAAPAVPALVDDDLGTSSYSLTTEGAPWGAAPQEEYHFDTINPTLLQQPDEFMAYGFGDTGVQDDLGFLNLDGGDDELGYPDLELGYPEEPKKIENDIYMSNGEQGVLVEERGLEAVVHAGGEEVPWSGSSSSSSFSGSSSDSSRAPTPVSERKKKVTKKVVLAGPSPTIRRPRPTPPSDIELLLGEMPVYKSDSDDADWNGSKGSPKLGRGKRKKRKTRNADEWVEYRHLVDELDDDAPLRGPLATASTKVGPPPTSARLRIGPPRGIKWKVGDEEGFCHQCRTKSTKLKMSCKGCTKLYCNRCISIRYVDLVFASAFSSTSPCPFCSSSCNCDACCRKRGETYISPSGIARAPDSAPKTRQLEPREPRALRQKQQKTVVVPSISRPPALPTIIRVPSGSNLEEFGPIYSLDGSKLKVVYTNEEESTEAAVVDSEPIRIEEPYKARRVFIGAIPKSWRLQQPKVVDLEPCEEGAGLVGRKGGAGAAKKVKMYVGKPVEPPPPVVAAPVPVEDGSEEEEEEEDGEISVGSEPPGKLDLSDFGRMFDSPLTSLPDSEVEGSGDEDDGKSFATHSLEDADLARAITVGLAAIGVPVEHPSLPEP</sequence>
<feature type="region of interest" description="Disordered" evidence="5">
    <location>
        <begin position="549"/>
        <end position="571"/>
    </location>
</feature>
<dbReference type="GO" id="GO:0005634">
    <property type="term" value="C:nucleus"/>
    <property type="evidence" value="ECO:0007669"/>
    <property type="project" value="UniProtKB-SubCell"/>
</dbReference>
<feature type="region of interest" description="Disordered" evidence="5">
    <location>
        <begin position="905"/>
        <end position="926"/>
    </location>
</feature>
<evidence type="ECO:0000256" key="1">
    <source>
        <dbReference type="ARBA" id="ARBA00004123"/>
    </source>
</evidence>
<feature type="compositionally biased region" description="Basic and acidic residues" evidence="5">
    <location>
        <begin position="1021"/>
        <end position="1030"/>
    </location>
</feature>
<dbReference type="AlphaFoldDB" id="A0A8H5ASI3"/>
<evidence type="ECO:0000313" key="7">
    <source>
        <dbReference type="EMBL" id="KAF5309758.1"/>
    </source>
</evidence>
<keyword evidence="3" id="KW-0804">Transcription</keyword>